<feature type="domain" description="Copper amine oxidase-like N-terminal" evidence="2">
    <location>
        <begin position="363"/>
        <end position="474"/>
    </location>
</feature>
<dbReference type="InterPro" id="IPR009091">
    <property type="entry name" value="RCC1/BLIP-II"/>
</dbReference>
<evidence type="ECO:0000256" key="1">
    <source>
        <dbReference type="SAM" id="SignalP"/>
    </source>
</evidence>
<protein>
    <submittedName>
        <fullName evidence="3">Stalk domain-containing protein</fullName>
    </submittedName>
</protein>
<dbReference type="Proteomes" id="UP001595715">
    <property type="component" value="Unassembled WGS sequence"/>
</dbReference>
<evidence type="ECO:0000313" key="4">
    <source>
        <dbReference type="Proteomes" id="UP001595715"/>
    </source>
</evidence>
<evidence type="ECO:0000259" key="2">
    <source>
        <dbReference type="Pfam" id="PF07833"/>
    </source>
</evidence>
<keyword evidence="1" id="KW-0732">Signal</keyword>
<dbReference type="RefSeq" id="WP_377718187.1">
    <property type="nucleotide sequence ID" value="NZ_JBHSAM010000020.1"/>
</dbReference>
<sequence>MRKRIGSAILASLTALQIVTVAAAAPAGGTTAQYGLGTIVKKDGTLWEWGSQGMLERSVPTQVTALQDIKASIGQFAVKKDDTVWHWAVDYRTGKSTAVQVPGMKGLTDVIHHDTAFLAVDAAGAVYRLPYREYGKLETTEIVQLSGIDNVIAMSSYFAADVKLSNREQWLFLKKDGTVLRQTQGRTDFTPVAGLNGIIALEGRYALKDDGTVWAVSDELSQSDQSPQQVKGLNDIKKLNAFTAIDGDSRLWYWGLTVTGFTDGTVYHEQTPVRIATINDVREAHVAGRSLFVLTNNGKLYETSIEVDRMPSNPSFILHAEDVDSLSDSGRLFQKTDGKLWTWGLDHASVIIPVPMQPPIALVLNGETIALTNGVVTRDSQAFVPLRSVFEKLGAKIAWDNSAKTVTLEGTNGASPLRIAIDYRSGATTLNGKTVQTQTEPFSVSGYSYLPLRFISEQLGAKVEWKQKEEQISITYK</sequence>
<dbReference type="SUPFAM" id="SSF50985">
    <property type="entry name" value="RCC1/BLIP-II"/>
    <property type="match status" value="1"/>
</dbReference>
<keyword evidence="4" id="KW-1185">Reference proteome</keyword>
<name>A0ABV8JZ56_9BACL</name>
<comment type="caution">
    <text evidence="3">The sequence shown here is derived from an EMBL/GenBank/DDBJ whole genome shotgun (WGS) entry which is preliminary data.</text>
</comment>
<feature type="chain" id="PRO_5046673790" evidence="1">
    <location>
        <begin position="25"/>
        <end position="477"/>
    </location>
</feature>
<reference evidence="4" key="1">
    <citation type="journal article" date="2019" name="Int. J. Syst. Evol. Microbiol.">
        <title>The Global Catalogue of Microorganisms (GCM) 10K type strain sequencing project: providing services to taxonomists for standard genome sequencing and annotation.</title>
        <authorList>
            <consortium name="The Broad Institute Genomics Platform"/>
            <consortium name="The Broad Institute Genome Sequencing Center for Infectious Disease"/>
            <person name="Wu L."/>
            <person name="Ma J."/>
        </authorList>
    </citation>
    <scope>NUCLEOTIDE SEQUENCE [LARGE SCALE GENOMIC DNA]</scope>
    <source>
        <strain evidence="4">IBRC-M 10987</strain>
    </source>
</reference>
<dbReference type="Pfam" id="PF07833">
    <property type="entry name" value="Cu_amine_oxidN1"/>
    <property type="match status" value="1"/>
</dbReference>
<gene>
    <name evidence="3" type="ORF">ACFOZ8_07475</name>
</gene>
<feature type="signal peptide" evidence="1">
    <location>
        <begin position="1"/>
        <end position="24"/>
    </location>
</feature>
<dbReference type="SUPFAM" id="SSF55383">
    <property type="entry name" value="Copper amine oxidase, domain N"/>
    <property type="match status" value="1"/>
</dbReference>
<evidence type="ECO:0000313" key="3">
    <source>
        <dbReference type="EMBL" id="MFC4099491.1"/>
    </source>
</evidence>
<dbReference type="Gene3D" id="2.130.10.30">
    <property type="entry name" value="Regulator of chromosome condensation 1/beta-lactamase-inhibitor protein II"/>
    <property type="match status" value="2"/>
</dbReference>
<accession>A0ABV8JZ56</accession>
<organism evidence="3 4">
    <name type="scientific">Paenibacillus xanthanilyticus</name>
    <dbReference type="NCBI Taxonomy" id="1783531"/>
    <lineage>
        <taxon>Bacteria</taxon>
        <taxon>Bacillati</taxon>
        <taxon>Bacillota</taxon>
        <taxon>Bacilli</taxon>
        <taxon>Bacillales</taxon>
        <taxon>Paenibacillaceae</taxon>
        <taxon>Paenibacillus</taxon>
    </lineage>
</organism>
<proteinExistence type="predicted"/>
<dbReference type="EMBL" id="JBHSAM010000020">
    <property type="protein sequence ID" value="MFC4099491.1"/>
    <property type="molecule type" value="Genomic_DNA"/>
</dbReference>
<dbReference type="InterPro" id="IPR036582">
    <property type="entry name" value="Mao_N_sf"/>
</dbReference>
<dbReference type="Gene3D" id="3.30.457.10">
    <property type="entry name" value="Copper amine oxidase-like, N-terminal domain"/>
    <property type="match status" value="1"/>
</dbReference>
<dbReference type="InterPro" id="IPR012854">
    <property type="entry name" value="Cu_amine_oxidase-like_N"/>
</dbReference>